<dbReference type="OrthoDB" id="428850at2759"/>
<dbReference type="GO" id="GO:0005814">
    <property type="term" value="C:centriole"/>
    <property type="evidence" value="ECO:0007669"/>
    <property type="project" value="TreeGrafter"/>
</dbReference>
<dbReference type="AlphaFoldDB" id="A0A8K0KHB1"/>
<dbReference type="PANTHER" id="PTHR31691">
    <property type="entry name" value="ROTATIN"/>
    <property type="match status" value="1"/>
</dbReference>
<dbReference type="GO" id="GO:0007099">
    <property type="term" value="P:centriole replication"/>
    <property type="evidence" value="ECO:0007669"/>
    <property type="project" value="TreeGrafter"/>
</dbReference>
<dbReference type="SUPFAM" id="SSF48371">
    <property type="entry name" value="ARM repeat"/>
    <property type="match status" value="1"/>
</dbReference>
<protein>
    <submittedName>
        <fullName evidence="1">Uncharacterized protein</fullName>
    </submittedName>
</protein>
<sequence length="514" mass="57393">MEWALSCLVQLTGKTGWGPGLNEITAKVNKNRPENDHVLIWEGLISGLIEILTAFHHGGQSLPNWASEDGRPDLNERGVDNIRRRSANTEDDILSTESLEVSGSFMGLSITRSALLCLNHVLSEMQNTCIQASKDNWESIWSRVLMNAGRNEKRGHMRSLWQESLQGWLLSLWFSRDTIVRAAALKLASGLVAISSPANVPAAVKKAKKVPSSQQNLEPTFGLKLLEEGLSHKPGGMWGTILSLFLDNFESNLVREQAAILLSNLISASEQIPEQADDMMRQESPFFKEIGVLASQLFVGSSLQQPLSSIASKCIDEGGMKSIMWCTPSLLQAACKLLRNITVLKPGAVSSAMWENNGYLFRRLYGCLGKIPKGRKQNHEETMLYVEVLGLYSEILSLLTSIMLWDSRLEILLPQPHPLTAVFLLLESKKYREDEEFEDLKNRLWRKAFGFTSVAIGSLVERQGNSLTRRDADIVLENYYPVFLDAVYESVTGDDLELKKSALYSLNALFSLEM</sequence>
<proteinExistence type="predicted"/>
<gene>
    <name evidence="1" type="ORF">J437_LFUL015916</name>
</gene>
<dbReference type="GO" id="GO:0032053">
    <property type="term" value="P:ciliary basal body organization"/>
    <property type="evidence" value="ECO:0007669"/>
    <property type="project" value="TreeGrafter"/>
</dbReference>
<reference evidence="1" key="2">
    <citation type="submission" date="2017-10" db="EMBL/GenBank/DDBJ databases">
        <title>Ladona fulva Genome sequencing and assembly.</title>
        <authorList>
            <person name="Murali S."/>
            <person name="Richards S."/>
            <person name="Bandaranaike D."/>
            <person name="Bellair M."/>
            <person name="Blankenburg K."/>
            <person name="Chao H."/>
            <person name="Dinh H."/>
            <person name="Doddapaneni H."/>
            <person name="Dugan-Rocha S."/>
            <person name="Elkadiri S."/>
            <person name="Gnanaolivu R."/>
            <person name="Hernandez B."/>
            <person name="Skinner E."/>
            <person name="Javaid M."/>
            <person name="Lee S."/>
            <person name="Li M."/>
            <person name="Ming W."/>
            <person name="Munidasa M."/>
            <person name="Muniz J."/>
            <person name="Nguyen L."/>
            <person name="Hughes D."/>
            <person name="Osuji N."/>
            <person name="Pu L.-L."/>
            <person name="Puazo M."/>
            <person name="Qu C."/>
            <person name="Quiroz J."/>
            <person name="Raj R."/>
            <person name="Weissenberger G."/>
            <person name="Xin Y."/>
            <person name="Zou X."/>
            <person name="Han Y."/>
            <person name="Worley K."/>
            <person name="Muzny D."/>
            <person name="Gibbs R."/>
        </authorList>
    </citation>
    <scope>NUCLEOTIDE SEQUENCE</scope>
    <source>
        <strain evidence="1">Sampled in the wild</strain>
    </source>
</reference>
<organism evidence="1 2">
    <name type="scientific">Ladona fulva</name>
    <name type="common">Scarce chaser dragonfly</name>
    <name type="synonym">Libellula fulva</name>
    <dbReference type="NCBI Taxonomy" id="123851"/>
    <lineage>
        <taxon>Eukaryota</taxon>
        <taxon>Metazoa</taxon>
        <taxon>Ecdysozoa</taxon>
        <taxon>Arthropoda</taxon>
        <taxon>Hexapoda</taxon>
        <taxon>Insecta</taxon>
        <taxon>Pterygota</taxon>
        <taxon>Palaeoptera</taxon>
        <taxon>Odonata</taxon>
        <taxon>Epiprocta</taxon>
        <taxon>Anisoptera</taxon>
        <taxon>Libelluloidea</taxon>
        <taxon>Libellulidae</taxon>
        <taxon>Ladona</taxon>
    </lineage>
</organism>
<evidence type="ECO:0000313" key="1">
    <source>
        <dbReference type="EMBL" id="KAG8235224.1"/>
    </source>
</evidence>
<comment type="caution">
    <text evidence="1">The sequence shown here is derived from an EMBL/GenBank/DDBJ whole genome shotgun (WGS) entry which is preliminary data.</text>
</comment>
<keyword evidence="2" id="KW-1185">Reference proteome</keyword>
<feature type="non-terminal residue" evidence="1">
    <location>
        <position position="514"/>
    </location>
</feature>
<accession>A0A8K0KHB1</accession>
<evidence type="ECO:0000313" key="2">
    <source>
        <dbReference type="Proteomes" id="UP000792457"/>
    </source>
</evidence>
<dbReference type="InterPro" id="IPR030791">
    <property type="entry name" value="Rotatin"/>
</dbReference>
<dbReference type="PANTHER" id="PTHR31691:SF1">
    <property type="entry name" value="ROTATIN"/>
    <property type="match status" value="1"/>
</dbReference>
<reference evidence="1" key="1">
    <citation type="submission" date="2013-04" db="EMBL/GenBank/DDBJ databases">
        <authorList>
            <person name="Qu J."/>
            <person name="Murali S.C."/>
            <person name="Bandaranaike D."/>
            <person name="Bellair M."/>
            <person name="Blankenburg K."/>
            <person name="Chao H."/>
            <person name="Dinh H."/>
            <person name="Doddapaneni H."/>
            <person name="Downs B."/>
            <person name="Dugan-Rocha S."/>
            <person name="Elkadiri S."/>
            <person name="Gnanaolivu R.D."/>
            <person name="Hernandez B."/>
            <person name="Javaid M."/>
            <person name="Jayaseelan J.C."/>
            <person name="Lee S."/>
            <person name="Li M."/>
            <person name="Ming W."/>
            <person name="Munidasa M."/>
            <person name="Muniz J."/>
            <person name="Nguyen L."/>
            <person name="Ongeri F."/>
            <person name="Osuji N."/>
            <person name="Pu L.-L."/>
            <person name="Puazo M."/>
            <person name="Qu C."/>
            <person name="Quiroz J."/>
            <person name="Raj R."/>
            <person name="Weissenberger G."/>
            <person name="Xin Y."/>
            <person name="Zou X."/>
            <person name="Han Y."/>
            <person name="Richards S."/>
            <person name="Worley K."/>
            <person name="Muzny D."/>
            <person name="Gibbs R."/>
        </authorList>
    </citation>
    <scope>NUCLEOTIDE SEQUENCE</scope>
    <source>
        <strain evidence="1">Sampled in the wild</strain>
    </source>
</reference>
<dbReference type="EMBL" id="KZ308890">
    <property type="protein sequence ID" value="KAG8235224.1"/>
    <property type="molecule type" value="Genomic_DNA"/>
</dbReference>
<dbReference type="Proteomes" id="UP000792457">
    <property type="component" value="Unassembled WGS sequence"/>
</dbReference>
<dbReference type="GO" id="GO:0036064">
    <property type="term" value="C:ciliary basal body"/>
    <property type="evidence" value="ECO:0007669"/>
    <property type="project" value="InterPro"/>
</dbReference>
<dbReference type="GO" id="GO:0010457">
    <property type="term" value="P:centriole-centriole cohesion"/>
    <property type="evidence" value="ECO:0007669"/>
    <property type="project" value="TreeGrafter"/>
</dbReference>
<name>A0A8K0KHB1_LADFU</name>
<dbReference type="InterPro" id="IPR016024">
    <property type="entry name" value="ARM-type_fold"/>
</dbReference>
<dbReference type="GO" id="GO:0005813">
    <property type="term" value="C:centrosome"/>
    <property type="evidence" value="ECO:0007669"/>
    <property type="project" value="InterPro"/>
</dbReference>